<evidence type="ECO:0000313" key="7">
    <source>
        <dbReference type="EMBL" id="MET3617142.1"/>
    </source>
</evidence>
<keyword evidence="4 5" id="KW-0472">Membrane</keyword>
<keyword evidence="2 5" id="KW-0812">Transmembrane</keyword>
<feature type="transmembrane region" description="Helical" evidence="5">
    <location>
        <begin position="6"/>
        <end position="22"/>
    </location>
</feature>
<keyword evidence="8" id="KW-1185">Reference proteome</keyword>
<evidence type="ECO:0000313" key="8">
    <source>
        <dbReference type="Proteomes" id="UP001549162"/>
    </source>
</evidence>
<feature type="transmembrane region" description="Helical" evidence="5">
    <location>
        <begin position="29"/>
        <end position="55"/>
    </location>
</feature>
<dbReference type="InterPro" id="IPR007016">
    <property type="entry name" value="O-antigen_ligase-rel_domated"/>
</dbReference>
<dbReference type="EMBL" id="JBEPMA010000003">
    <property type="protein sequence ID" value="MET3617142.1"/>
    <property type="molecule type" value="Genomic_DNA"/>
</dbReference>
<evidence type="ECO:0000256" key="3">
    <source>
        <dbReference type="ARBA" id="ARBA00022989"/>
    </source>
</evidence>
<keyword evidence="3 5" id="KW-1133">Transmembrane helix</keyword>
<keyword evidence="7" id="KW-0436">Ligase</keyword>
<reference evidence="7 8" key="1">
    <citation type="submission" date="2024-06" db="EMBL/GenBank/DDBJ databases">
        <title>Genomic Encyclopedia of Type Strains, Phase IV (KMG-IV): sequencing the most valuable type-strain genomes for metagenomic binning, comparative biology and taxonomic classification.</title>
        <authorList>
            <person name="Goeker M."/>
        </authorList>
    </citation>
    <scope>NUCLEOTIDE SEQUENCE [LARGE SCALE GENOMIC DNA]</scope>
    <source>
        <strain evidence="7 8">DSM 21460</strain>
    </source>
</reference>
<gene>
    <name evidence="7" type="ORF">ABID14_000770</name>
</gene>
<dbReference type="GO" id="GO:0016874">
    <property type="term" value="F:ligase activity"/>
    <property type="evidence" value="ECO:0007669"/>
    <property type="project" value="UniProtKB-KW"/>
</dbReference>
<dbReference type="RefSeq" id="WP_354367303.1">
    <property type="nucleotide sequence ID" value="NZ_JBEPMA010000003.1"/>
</dbReference>
<dbReference type="PANTHER" id="PTHR37422">
    <property type="entry name" value="TEICHURONIC ACID BIOSYNTHESIS PROTEIN TUAE"/>
    <property type="match status" value="1"/>
</dbReference>
<sequence length="441" mass="49349">MPKKLNFVWLVGIFLALIYYSLGLKFFAAALVGVCGFVMVLYDVKIGLFTAAFIYPFLPDAIGLVMLLAMGFFVLLRAILFKEHFEVMDLTLPIALFAFVAIFSTLTSVEPMGSIRDLALNAAGLSFVFAMTNSIKNKKELNGFISVFMLSALIVALIGIVQKFTGVQMRPEWLDTENNTDIAVRVYSVFYNPNILAEYLVMLTPIAVGLSWHTKSLRKKLVFMAATAILLICLLLTLSRGGWVGILFAALTFVILVDRRLLLLAIPIGFGGFMFLPTQMLNRILSIGSTIDSSNSYRIKIWNITMDVIRDNLVGGVGFGYIPFKKTFETYIRTMPIYHAHNTYLEVAAEIGIAGLFIFILFLFSTIKYAYINLVKSTDKYFRYIGAGLCASVVGIMAHGIVEHFLYIPRIIFTFWIIIGIIFTSIKIEKAENTKNIDITD</sequence>
<organism evidence="7 8">
    <name type="scientific">Peptoniphilus olsenii</name>
    <dbReference type="NCBI Taxonomy" id="411570"/>
    <lineage>
        <taxon>Bacteria</taxon>
        <taxon>Bacillati</taxon>
        <taxon>Bacillota</taxon>
        <taxon>Tissierellia</taxon>
        <taxon>Tissierellales</taxon>
        <taxon>Peptoniphilaceae</taxon>
        <taxon>Peptoniphilus</taxon>
    </lineage>
</organism>
<protein>
    <submittedName>
        <fullName evidence="7">O-antigen ligase</fullName>
    </submittedName>
</protein>
<name>A0ABV2J8P0_9FIRM</name>
<dbReference type="InterPro" id="IPR051533">
    <property type="entry name" value="WaaL-like"/>
</dbReference>
<evidence type="ECO:0000259" key="6">
    <source>
        <dbReference type="Pfam" id="PF04932"/>
    </source>
</evidence>
<feature type="transmembrane region" description="Helical" evidence="5">
    <location>
        <begin position="87"/>
        <end position="106"/>
    </location>
</feature>
<feature type="transmembrane region" description="Helical" evidence="5">
    <location>
        <begin position="261"/>
        <end position="281"/>
    </location>
</feature>
<feature type="transmembrane region" description="Helical" evidence="5">
    <location>
        <begin position="407"/>
        <end position="426"/>
    </location>
</feature>
<proteinExistence type="predicted"/>
<feature type="transmembrane region" description="Helical" evidence="5">
    <location>
        <begin position="381"/>
        <end position="401"/>
    </location>
</feature>
<dbReference type="PANTHER" id="PTHR37422:SF13">
    <property type="entry name" value="LIPOPOLYSACCHARIDE BIOSYNTHESIS PROTEIN PA4999-RELATED"/>
    <property type="match status" value="1"/>
</dbReference>
<evidence type="ECO:0000256" key="5">
    <source>
        <dbReference type="SAM" id="Phobius"/>
    </source>
</evidence>
<feature type="transmembrane region" description="Helical" evidence="5">
    <location>
        <begin position="222"/>
        <end position="255"/>
    </location>
</feature>
<dbReference type="Pfam" id="PF04932">
    <property type="entry name" value="Wzy_C"/>
    <property type="match status" value="1"/>
</dbReference>
<evidence type="ECO:0000256" key="2">
    <source>
        <dbReference type="ARBA" id="ARBA00022692"/>
    </source>
</evidence>
<dbReference type="Proteomes" id="UP001549162">
    <property type="component" value="Unassembled WGS sequence"/>
</dbReference>
<evidence type="ECO:0000256" key="4">
    <source>
        <dbReference type="ARBA" id="ARBA00023136"/>
    </source>
</evidence>
<accession>A0ABV2J8P0</accession>
<feature type="domain" description="O-antigen ligase-related" evidence="6">
    <location>
        <begin position="226"/>
        <end position="360"/>
    </location>
</feature>
<feature type="transmembrane region" description="Helical" evidence="5">
    <location>
        <begin position="189"/>
        <end position="210"/>
    </location>
</feature>
<feature type="transmembrane region" description="Helical" evidence="5">
    <location>
        <begin position="61"/>
        <end position="80"/>
    </location>
</feature>
<feature type="transmembrane region" description="Helical" evidence="5">
    <location>
        <begin position="344"/>
        <end position="369"/>
    </location>
</feature>
<feature type="transmembrane region" description="Helical" evidence="5">
    <location>
        <begin position="147"/>
        <end position="169"/>
    </location>
</feature>
<evidence type="ECO:0000256" key="1">
    <source>
        <dbReference type="ARBA" id="ARBA00004141"/>
    </source>
</evidence>
<comment type="caution">
    <text evidence="7">The sequence shown here is derived from an EMBL/GenBank/DDBJ whole genome shotgun (WGS) entry which is preliminary data.</text>
</comment>
<comment type="subcellular location">
    <subcellularLocation>
        <location evidence="1">Membrane</location>
        <topology evidence="1">Multi-pass membrane protein</topology>
    </subcellularLocation>
</comment>